<protein>
    <recommendedName>
        <fullName evidence="5">Alpha-type protein kinase domain-containing protein</fullName>
    </recommendedName>
</protein>
<dbReference type="GO" id="GO:0005524">
    <property type="term" value="F:ATP binding"/>
    <property type="evidence" value="ECO:0007669"/>
    <property type="project" value="InterPro"/>
</dbReference>
<dbReference type="GO" id="GO:0004674">
    <property type="term" value="F:protein serine/threonine kinase activity"/>
    <property type="evidence" value="ECO:0007669"/>
    <property type="project" value="UniProtKB-KW"/>
</dbReference>
<dbReference type="PROSITE" id="PS51158">
    <property type="entry name" value="ALPHA_KINASE"/>
    <property type="match status" value="1"/>
</dbReference>
<dbReference type="Gene3D" id="3.30.200.20">
    <property type="entry name" value="Phosphorylase Kinase, domain 1"/>
    <property type="match status" value="1"/>
</dbReference>
<reference evidence="6" key="1">
    <citation type="submission" date="2020-06" db="EMBL/GenBank/DDBJ databases">
        <title>WGS assembly of Ceratodon purpureus strain R40.</title>
        <authorList>
            <person name="Carey S.B."/>
            <person name="Jenkins J."/>
            <person name="Shu S."/>
            <person name="Lovell J.T."/>
            <person name="Sreedasyam A."/>
            <person name="Maumus F."/>
            <person name="Tiley G.P."/>
            <person name="Fernandez-Pozo N."/>
            <person name="Barry K."/>
            <person name="Chen C."/>
            <person name="Wang M."/>
            <person name="Lipzen A."/>
            <person name="Daum C."/>
            <person name="Saski C.A."/>
            <person name="Payton A.C."/>
            <person name="Mcbreen J.C."/>
            <person name="Conrad R.E."/>
            <person name="Kollar L.M."/>
            <person name="Olsson S."/>
            <person name="Huttunen S."/>
            <person name="Landis J.B."/>
            <person name="Wickett N.J."/>
            <person name="Johnson M.G."/>
            <person name="Rensing S.A."/>
            <person name="Grimwood J."/>
            <person name="Schmutz J."/>
            <person name="Mcdaniel S.F."/>
        </authorList>
    </citation>
    <scope>NUCLEOTIDE SEQUENCE</scope>
    <source>
        <strain evidence="6">R40</strain>
    </source>
</reference>
<comment type="caution">
    <text evidence="6">The sequence shown here is derived from an EMBL/GenBank/DDBJ whole genome shotgun (WGS) entry which is preliminary data.</text>
</comment>
<dbReference type="FunFam" id="3.40.50.410:FF:000135">
    <property type="entry name" value="Alpha-protein kinase vwkA"/>
    <property type="match status" value="1"/>
</dbReference>
<evidence type="ECO:0000313" key="6">
    <source>
        <dbReference type="EMBL" id="KAG0579941.1"/>
    </source>
</evidence>
<dbReference type="FunFam" id="3.30.200.20:FF:001043">
    <property type="entry name" value="Alpha-protein kinase vwkA"/>
    <property type="match status" value="1"/>
</dbReference>
<feature type="region of interest" description="Disordered" evidence="4">
    <location>
        <begin position="1"/>
        <end position="25"/>
    </location>
</feature>
<organism evidence="6 7">
    <name type="scientific">Ceratodon purpureus</name>
    <name type="common">Fire moss</name>
    <name type="synonym">Dicranum purpureum</name>
    <dbReference type="NCBI Taxonomy" id="3225"/>
    <lineage>
        <taxon>Eukaryota</taxon>
        <taxon>Viridiplantae</taxon>
        <taxon>Streptophyta</taxon>
        <taxon>Embryophyta</taxon>
        <taxon>Bryophyta</taxon>
        <taxon>Bryophytina</taxon>
        <taxon>Bryopsida</taxon>
        <taxon>Dicranidae</taxon>
        <taxon>Pseudoditrichales</taxon>
        <taxon>Ditrichaceae</taxon>
        <taxon>Ceratodon</taxon>
    </lineage>
</organism>
<dbReference type="SMART" id="SM00811">
    <property type="entry name" value="Alpha_kinase"/>
    <property type="match status" value="1"/>
</dbReference>
<evidence type="ECO:0000259" key="5">
    <source>
        <dbReference type="PROSITE" id="PS51158"/>
    </source>
</evidence>
<evidence type="ECO:0000256" key="2">
    <source>
        <dbReference type="ARBA" id="ARBA00022679"/>
    </source>
</evidence>
<dbReference type="SUPFAM" id="SSF56112">
    <property type="entry name" value="Protein kinase-like (PK-like)"/>
    <property type="match status" value="1"/>
</dbReference>
<dbReference type="InterPro" id="IPR036465">
    <property type="entry name" value="vWFA_dom_sf"/>
</dbReference>
<accession>A0A8T0IAV9</accession>
<dbReference type="Gene3D" id="3.20.200.10">
    <property type="entry name" value="MHCK/EF2 kinase"/>
    <property type="match status" value="1"/>
</dbReference>
<dbReference type="PANTHER" id="PTHR47763:SF4">
    <property type="entry name" value="ALPHA-PROTEIN KINASE VWKA"/>
    <property type="match status" value="1"/>
</dbReference>
<feature type="region of interest" description="Disordered" evidence="4">
    <location>
        <begin position="351"/>
        <end position="372"/>
    </location>
</feature>
<dbReference type="CDD" id="cd00198">
    <property type="entry name" value="vWFA"/>
    <property type="match status" value="1"/>
</dbReference>
<dbReference type="CDD" id="cd16970">
    <property type="entry name" value="Alpha_kinase_VwkA_like"/>
    <property type="match status" value="1"/>
</dbReference>
<dbReference type="InterPro" id="IPR004166">
    <property type="entry name" value="a-kinase_dom"/>
</dbReference>
<dbReference type="Pfam" id="PF02816">
    <property type="entry name" value="Alpha_kinase"/>
    <property type="match status" value="1"/>
</dbReference>
<feature type="region of interest" description="Disordered" evidence="4">
    <location>
        <begin position="38"/>
        <end position="61"/>
    </location>
</feature>
<evidence type="ECO:0000256" key="1">
    <source>
        <dbReference type="ARBA" id="ARBA00022527"/>
    </source>
</evidence>
<evidence type="ECO:0000313" key="7">
    <source>
        <dbReference type="Proteomes" id="UP000822688"/>
    </source>
</evidence>
<evidence type="ECO:0000256" key="3">
    <source>
        <dbReference type="ARBA" id="ARBA00022777"/>
    </source>
</evidence>
<feature type="region of interest" description="Disordered" evidence="4">
    <location>
        <begin position="301"/>
        <end position="325"/>
    </location>
</feature>
<keyword evidence="1" id="KW-0723">Serine/threonine-protein kinase</keyword>
<dbReference type="PANTHER" id="PTHR47763">
    <property type="entry name" value="ALPHA-PROTEIN KINASE VWKA"/>
    <property type="match status" value="1"/>
</dbReference>
<evidence type="ECO:0000256" key="4">
    <source>
        <dbReference type="SAM" id="MobiDB-lite"/>
    </source>
</evidence>
<gene>
    <name evidence="6" type="ORF">KC19_4G136500</name>
</gene>
<dbReference type="Proteomes" id="UP000822688">
    <property type="component" value="Chromosome 4"/>
</dbReference>
<feature type="compositionally biased region" description="Polar residues" evidence="4">
    <location>
        <begin position="190"/>
        <end position="234"/>
    </location>
</feature>
<feature type="domain" description="Alpha-type protein kinase" evidence="5">
    <location>
        <begin position="873"/>
        <end position="1102"/>
    </location>
</feature>
<dbReference type="InterPro" id="IPR052969">
    <property type="entry name" value="Thr-specific_kinase-like"/>
</dbReference>
<name>A0A8T0IAV9_CERPU</name>
<feature type="region of interest" description="Disordered" evidence="4">
    <location>
        <begin position="187"/>
        <end position="234"/>
    </location>
</feature>
<dbReference type="Gene3D" id="3.40.50.410">
    <property type="entry name" value="von Willebrand factor, type A domain"/>
    <property type="match status" value="1"/>
</dbReference>
<dbReference type="InterPro" id="IPR011009">
    <property type="entry name" value="Kinase-like_dom_sf"/>
</dbReference>
<keyword evidence="2" id="KW-0808">Transferase</keyword>
<dbReference type="AlphaFoldDB" id="A0A8T0IAV9"/>
<dbReference type="SUPFAM" id="SSF53300">
    <property type="entry name" value="vWA-like"/>
    <property type="match status" value="1"/>
</dbReference>
<keyword evidence="7" id="KW-1185">Reference proteome</keyword>
<proteinExistence type="predicted"/>
<sequence length="1117" mass="122681">MNMHTIVEGSHEGMSTSSRKLSTREVEANAQLEQLKRENEHLRATKTKTNLAPIPDESPRTLQAREQLEQLRLENERLMASRVAPSAPPMSSRTYQNLTQSVQAAEPEKTRGAGYPSIAGYPIVGSAPHGDAPSTRTALAETQPPAYASMTAPNQPQAGMSARTMQAMEELNALKQANDNLKASKLAPKSVQQAPPTRTVQAAGDQQSRVSPRTVQQAPPTRTVQAAGDQQSRVSPRTVQALEELNNLKQENEKLVASKVAGPPPPSRVVAGDQMSRVSPRTVQALEELNALKKENEKLAASKVAAPVPPSRTVQGVGDQGTRASPRTEQALGELNALKEENERLAASKLAAPVPPSRTVQGVGEQGTRASPRTEQALGELNALKEENERLAASKVASKVVAPSTYSPATKSADVVEGDKALEREKTAAEATPNLEGQGSFSFKIDTVKSPEVEKTKAKETVVLAKTKANETVVSPIPVMSSRTIAQIRNDPTLVEVKTKTAPAAPMPPAAPTISGRTMQVMEELEKMKKENEMLKASKVNVPAGTSDRTRQVMEQLEKVKRENAALMASKVDVSATQQRRLAYLEQNHAIASKARTDEIKKMILTGQEIDLAFLVDATGSMQSCINLIKDTVTKMAAGIKEQYPDCKMRVAFAPYRDYEDTVKDDDEACDFTSSFKGADSTFVRALSRVRASGGGDDAEDVFTGIARVAGFNWNASNRVIIHIADAPCHGIQFHDGVGDHYPAGDKYGRTIDSQLKLLYENCKVSSYFFCHLNTSTRKMLQEFKRASGGALTIVEEQFANITNIPEKVVTLCRGTIQKTLTVVAGGAAHITADMKYLNEVVVTAIPSWSDITLETGSHYKHKWYRALDDLLSKINRKMAIDEEVVDHVQVQIAKHPFSSDGAVRWPYYAKINRPSEAPQFMVVKRFKTALNKDVREVHKRDRYLAQMEVQSVAAQMAEEFNTRTSNFRNVKKVEFTQVTTLEVGSGPTRKFYNMEEVLEGTWIRYSNNGGYVNTSDYAAVLQAFTHWTHERSRGLLMVTDLQGVRLKNEHGENVFRLCDPAIHCTDVMRFTRTNLGNEGFKLFFDTHKCNDVCKHLGLAVGTGGRTISGTHVGKYW</sequence>
<dbReference type="EMBL" id="CM026424">
    <property type="protein sequence ID" value="KAG0579941.1"/>
    <property type="molecule type" value="Genomic_DNA"/>
</dbReference>
<keyword evidence="3" id="KW-0418">Kinase</keyword>